<evidence type="ECO:0000256" key="4">
    <source>
        <dbReference type="ARBA" id="ARBA00022679"/>
    </source>
</evidence>
<dbReference type="VEuPathDB" id="TrichDB:TVAGG3_0444570"/>
<keyword evidence="17" id="KW-0378">Hydrolase</keyword>
<proteinExistence type="predicted"/>
<dbReference type="InterPro" id="IPR055163">
    <property type="entry name" value="ALK/LTK-like_GRD"/>
</dbReference>
<keyword evidence="3" id="KW-1003">Cell membrane</keyword>
<evidence type="ECO:0000256" key="6">
    <source>
        <dbReference type="ARBA" id="ARBA00022729"/>
    </source>
</evidence>
<organism evidence="17 18">
    <name type="scientific">Trichomonas vaginalis (strain ATCC PRA-98 / G3)</name>
    <dbReference type="NCBI Taxonomy" id="412133"/>
    <lineage>
        <taxon>Eukaryota</taxon>
        <taxon>Metamonada</taxon>
        <taxon>Parabasalia</taxon>
        <taxon>Trichomonadida</taxon>
        <taxon>Trichomonadidae</taxon>
        <taxon>Trichomonas</taxon>
    </lineage>
</organism>
<evidence type="ECO:0000259" key="16">
    <source>
        <dbReference type="Pfam" id="PF12810"/>
    </source>
</evidence>
<dbReference type="AlphaFoldDB" id="A2G7T2"/>
<keyword evidence="4" id="KW-0808">Transferase</keyword>
<dbReference type="GO" id="GO:0005524">
    <property type="term" value="F:ATP binding"/>
    <property type="evidence" value="ECO:0007669"/>
    <property type="project" value="UniProtKB-KW"/>
</dbReference>
<evidence type="ECO:0000256" key="3">
    <source>
        <dbReference type="ARBA" id="ARBA00022475"/>
    </source>
</evidence>
<feature type="domain" description="ALK/LTK-like glycine-rich" evidence="16">
    <location>
        <begin position="6"/>
        <end position="196"/>
    </location>
</feature>
<evidence type="ECO:0000256" key="10">
    <source>
        <dbReference type="ARBA" id="ARBA00022989"/>
    </source>
</evidence>
<gene>
    <name evidence="17" type="ORF">TVAG_404450</name>
</gene>
<evidence type="ECO:0000256" key="5">
    <source>
        <dbReference type="ARBA" id="ARBA00022692"/>
    </source>
</evidence>
<dbReference type="GO" id="GO:0005886">
    <property type="term" value="C:plasma membrane"/>
    <property type="evidence" value="ECO:0007669"/>
    <property type="project" value="UniProtKB-SubCell"/>
</dbReference>
<dbReference type="GO" id="GO:0006508">
    <property type="term" value="P:proteolysis"/>
    <property type="evidence" value="ECO:0007669"/>
    <property type="project" value="UniProtKB-KW"/>
</dbReference>
<dbReference type="VEuPathDB" id="TrichDB:TVAG_404450"/>
<keyword evidence="7" id="KW-0547">Nucleotide-binding</keyword>
<comment type="subcellular location">
    <subcellularLocation>
        <location evidence="1">Cell membrane</location>
        <topology evidence="1">Single-pass type I membrane protein</topology>
    </subcellularLocation>
</comment>
<accession>A2G7T2</accession>
<evidence type="ECO:0000256" key="14">
    <source>
        <dbReference type="ARBA" id="ARBA00023170"/>
    </source>
</evidence>
<keyword evidence="6" id="KW-0732">Signal</keyword>
<name>A2G7T2_TRIV3</name>
<keyword evidence="13" id="KW-1015">Disulfide bond</keyword>
<keyword evidence="5" id="KW-0812">Transmembrane</keyword>
<dbReference type="GO" id="GO:0008233">
    <property type="term" value="F:peptidase activity"/>
    <property type="evidence" value="ECO:0007669"/>
    <property type="project" value="UniProtKB-KW"/>
</dbReference>
<keyword evidence="9" id="KW-0067">ATP-binding</keyword>
<evidence type="ECO:0000256" key="1">
    <source>
        <dbReference type="ARBA" id="ARBA00004251"/>
    </source>
</evidence>
<keyword evidence="11" id="KW-0472">Membrane</keyword>
<protein>
    <recommendedName>
        <fullName evidence="2">receptor protein-tyrosine kinase</fullName>
        <ecNumber evidence="2">2.7.10.1</ecNumber>
    </recommendedName>
</protein>
<dbReference type="Pfam" id="PF12810">
    <property type="entry name" value="ALK_LTK_GRD"/>
    <property type="match status" value="1"/>
</dbReference>
<reference evidence="17" key="1">
    <citation type="submission" date="2006-10" db="EMBL/GenBank/DDBJ databases">
        <authorList>
            <person name="Amadeo P."/>
            <person name="Zhao Q."/>
            <person name="Wortman J."/>
            <person name="Fraser-Liggett C."/>
            <person name="Carlton J."/>
        </authorList>
    </citation>
    <scope>NUCLEOTIDE SEQUENCE</scope>
    <source>
        <strain evidence="17">G3</strain>
    </source>
</reference>
<keyword evidence="8" id="KW-0418">Kinase</keyword>
<keyword evidence="17" id="KW-0645">Protease</keyword>
<evidence type="ECO:0000313" key="17">
    <source>
        <dbReference type="EMBL" id="EAX86789.1"/>
    </source>
</evidence>
<sequence length="238" mass="24514">MIYGHEEFGGGSNCIGAFNNYSCIGGEATLIAYDINFDNIIIAAGAGGGAGYHRTSGEAPDGFGGPFAEDGYGSASWFTPEQAKKTRGKGATSEASGYGGEYLNSASPRYCKAKRGQKIRGGDSCCKADASSGGGGAGYFGGGDGADIASGGGGSSYAHPSLMNVNLLGGDKFFPDPINQQIAIKGKKGNGFIKVTESNPYTFVKLSQSCNPALIKCSCINFNQMRYLIGLGFFILSD</sequence>
<keyword evidence="15" id="KW-0325">Glycoprotein</keyword>
<evidence type="ECO:0000256" key="15">
    <source>
        <dbReference type="ARBA" id="ARBA00023180"/>
    </source>
</evidence>
<dbReference type="EC" id="2.7.10.1" evidence="2"/>
<keyword evidence="10" id="KW-1133">Transmembrane helix</keyword>
<dbReference type="KEGG" id="tva:4744437"/>
<dbReference type="EMBL" id="DS114572">
    <property type="protein sequence ID" value="EAX86789.1"/>
    <property type="molecule type" value="Genomic_DNA"/>
</dbReference>
<keyword evidence="18" id="KW-1185">Reference proteome</keyword>
<evidence type="ECO:0000256" key="11">
    <source>
        <dbReference type="ARBA" id="ARBA00023136"/>
    </source>
</evidence>
<evidence type="ECO:0000256" key="7">
    <source>
        <dbReference type="ARBA" id="ARBA00022741"/>
    </source>
</evidence>
<keyword evidence="14" id="KW-0675">Receptor</keyword>
<evidence type="ECO:0000256" key="2">
    <source>
        <dbReference type="ARBA" id="ARBA00011902"/>
    </source>
</evidence>
<reference evidence="17" key="2">
    <citation type="journal article" date="2007" name="Science">
        <title>Draft genome sequence of the sexually transmitted pathogen Trichomonas vaginalis.</title>
        <authorList>
            <person name="Carlton J.M."/>
            <person name="Hirt R.P."/>
            <person name="Silva J.C."/>
            <person name="Delcher A.L."/>
            <person name="Schatz M."/>
            <person name="Zhao Q."/>
            <person name="Wortman J.R."/>
            <person name="Bidwell S.L."/>
            <person name="Alsmark U.C.M."/>
            <person name="Besteiro S."/>
            <person name="Sicheritz-Ponten T."/>
            <person name="Noel C.J."/>
            <person name="Dacks J.B."/>
            <person name="Foster P.G."/>
            <person name="Simillion C."/>
            <person name="Van de Peer Y."/>
            <person name="Miranda-Saavedra D."/>
            <person name="Barton G.J."/>
            <person name="Westrop G.D."/>
            <person name="Mueller S."/>
            <person name="Dessi D."/>
            <person name="Fiori P.L."/>
            <person name="Ren Q."/>
            <person name="Paulsen I."/>
            <person name="Zhang H."/>
            <person name="Bastida-Corcuera F.D."/>
            <person name="Simoes-Barbosa A."/>
            <person name="Brown M.T."/>
            <person name="Hayes R.D."/>
            <person name="Mukherjee M."/>
            <person name="Okumura C.Y."/>
            <person name="Schneider R."/>
            <person name="Smith A.J."/>
            <person name="Vanacova S."/>
            <person name="Villalvazo M."/>
            <person name="Haas B.J."/>
            <person name="Pertea M."/>
            <person name="Feldblyum T.V."/>
            <person name="Utterback T.R."/>
            <person name="Shu C.L."/>
            <person name="Osoegawa K."/>
            <person name="de Jong P.J."/>
            <person name="Hrdy I."/>
            <person name="Horvathova L."/>
            <person name="Zubacova Z."/>
            <person name="Dolezal P."/>
            <person name="Malik S.B."/>
            <person name="Logsdon J.M. Jr."/>
            <person name="Henze K."/>
            <person name="Gupta A."/>
            <person name="Wang C.C."/>
            <person name="Dunne R.L."/>
            <person name="Upcroft J.A."/>
            <person name="Upcroft P."/>
            <person name="White O."/>
            <person name="Salzberg S.L."/>
            <person name="Tang P."/>
            <person name="Chiu C.-H."/>
            <person name="Lee Y.-S."/>
            <person name="Embley T.M."/>
            <person name="Coombs G.H."/>
            <person name="Mottram J.C."/>
            <person name="Tachezy J."/>
            <person name="Fraser-Liggett C.M."/>
            <person name="Johnson P.J."/>
        </authorList>
    </citation>
    <scope>NUCLEOTIDE SEQUENCE [LARGE SCALE GENOMIC DNA]</scope>
    <source>
        <strain evidence="17">G3</strain>
    </source>
</reference>
<evidence type="ECO:0000256" key="8">
    <source>
        <dbReference type="ARBA" id="ARBA00022777"/>
    </source>
</evidence>
<evidence type="ECO:0000256" key="12">
    <source>
        <dbReference type="ARBA" id="ARBA00023137"/>
    </source>
</evidence>
<evidence type="ECO:0000256" key="13">
    <source>
        <dbReference type="ARBA" id="ARBA00023157"/>
    </source>
</evidence>
<keyword evidence="12" id="KW-0829">Tyrosine-protein kinase</keyword>
<evidence type="ECO:0000313" key="18">
    <source>
        <dbReference type="Proteomes" id="UP000001542"/>
    </source>
</evidence>
<dbReference type="RefSeq" id="XP_001299719.1">
    <property type="nucleotide sequence ID" value="XM_001299718.1"/>
</dbReference>
<evidence type="ECO:0000256" key="9">
    <source>
        <dbReference type="ARBA" id="ARBA00022840"/>
    </source>
</evidence>
<dbReference type="InParanoid" id="A2G7T2"/>
<dbReference type="Proteomes" id="UP000001542">
    <property type="component" value="Unassembled WGS sequence"/>
</dbReference>
<dbReference type="GO" id="GO:0004714">
    <property type="term" value="F:transmembrane receptor protein tyrosine kinase activity"/>
    <property type="evidence" value="ECO:0007669"/>
    <property type="project" value="UniProtKB-EC"/>
</dbReference>